<dbReference type="EMBL" id="BK015636">
    <property type="protein sequence ID" value="DAE17145.1"/>
    <property type="molecule type" value="Genomic_DNA"/>
</dbReference>
<reference evidence="1" key="1">
    <citation type="journal article" date="2021" name="Proc. Natl. Acad. Sci. U.S.A.">
        <title>A Catalog of Tens of Thousands of Viruses from Human Metagenomes Reveals Hidden Associations with Chronic Diseases.</title>
        <authorList>
            <person name="Tisza M.J."/>
            <person name="Buck C.B."/>
        </authorList>
    </citation>
    <scope>NUCLEOTIDE SEQUENCE</scope>
    <source>
        <strain evidence="1">Ctbvd11</strain>
    </source>
</reference>
<proteinExistence type="predicted"/>
<evidence type="ECO:0000313" key="1">
    <source>
        <dbReference type="EMBL" id="DAE17145.1"/>
    </source>
</evidence>
<sequence length="36" mass="4307">MEKEKFTLSYIGRSKWSVSNRLTSLKLKFNEENKDV</sequence>
<protein>
    <submittedName>
        <fullName evidence="1">Uncharacterized protein</fullName>
    </submittedName>
</protein>
<organism evidence="1">
    <name type="scientific">Siphoviridae sp. ctbvd11</name>
    <dbReference type="NCBI Taxonomy" id="2825567"/>
    <lineage>
        <taxon>Viruses</taxon>
        <taxon>Duplodnaviria</taxon>
        <taxon>Heunggongvirae</taxon>
        <taxon>Uroviricota</taxon>
        <taxon>Caudoviricetes</taxon>
    </lineage>
</organism>
<name>A0A8S5QEB0_9CAUD</name>
<accession>A0A8S5QEB0</accession>